<accession>K0PV74</accession>
<evidence type="ECO:0000313" key="1">
    <source>
        <dbReference type="EMBL" id="CCM75385.1"/>
    </source>
</evidence>
<gene>
    <name evidence="1" type="ORF">BN77_2538</name>
</gene>
<organism evidence="1 2">
    <name type="scientific">Rhizobium mesoamericanum STM3625</name>
    <dbReference type="NCBI Taxonomy" id="1211777"/>
    <lineage>
        <taxon>Bacteria</taxon>
        <taxon>Pseudomonadati</taxon>
        <taxon>Pseudomonadota</taxon>
        <taxon>Alphaproteobacteria</taxon>
        <taxon>Hyphomicrobiales</taxon>
        <taxon>Rhizobiaceae</taxon>
        <taxon>Rhizobium/Agrobacterium group</taxon>
        <taxon>Rhizobium</taxon>
    </lineage>
</organism>
<sequence>MELWSITHLEKGRAIKPEEIPSAADVIVVEVGESYDPEGARSASPISSLMAFGSSIRLS</sequence>
<keyword evidence="2" id="KW-1185">Reference proteome</keyword>
<protein>
    <submittedName>
        <fullName evidence="1">Uncharacterized protein</fullName>
    </submittedName>
</protein>
<proteinExistence type="predicted"/>
<reference evidence="1 2" key="1">
    <citation type="journal article" date="2013" name="Genome Announc.">
        <title>Draft Genome Sequence of Rhizobium mesoamericanum STM3625, a Nitrogen-Fixing Symbiont of Mimosa pudica Isolated in French Guiana (South America).</title>
        <authorList>
            <person name="Moulin L."/>
            <person name="Mornico D."/>
            <person name="Melkonian R."/>
            <person name="Klonowska A."/>
        </authorList>
    </citation>
    <scope>NUCLEOTIDE SEQUENCE [LARGE SCALE GENOMIC DNA]</scope>
    <source>
        <strain evidence="1 2">STM3625</strain>
    </source>
</reference>
<dbReference type="Proteomes" id="UP000009319">
    <property type="component" value="Unassembled WGS sequence"/>
</dbReference>
<dbReference type="EMBL" id="CANI01000015">
    <property type="protein sequence ID" value="CCM75385.1"/>
    <property type="molecule type" value="Genomic_DNA"/>
</dbReference>
<evidence type="ECO:0000313" key="2">
    <source>
        <dbReference type="Proteomes" id="UP000009319"/>
    </source>
</evidence>
<dbReference type="AlphaFoldDB" id="K0PV74"/>
<dbReference type="HOGENOM" id="CLU_2957533_0_0_5"/>
<name>K0PV74_9HYPH</name>
<comment type="caution">
    <text evidence="1">The sequence shown here is derived from an EMBL/GenBank/DDBJ whole genome shotgun (WGS) entry which is preliminary data.</text>
</comment>